<keyword evidence="3" id="KW-1185">Reference proteome</keyword>
<gene>
    <name evidence="2" type="ORF">FCC1311_007302</name>
</gene>
<name>A0A2R5G8X6_9STRA</name>
<evidence type="ECO:0000313" key="3">
    <source>
        <dbReference type="Proteomes" id="UP000241890"/>
    </source>
</evidence>
<feature type="coiled-coil region" evidence="1">
    <location>
        <begin position="30"/>
        <end position="71"/>
    </location>
</feature>
<dbReference type="EMBL" id="BEYU01000006">
    <property type="protein sequence ID" value="GBG24511.1"/>
    <property type="molecule type" value="Genomic_DNA"/>
</dbReference>
<protein>
    <submittedName>
        <fullName evidence="2">Uncharacterized protein</fullName>
    </submittedName>
</protein>
<proteinExistence type="predicted"/>
<dbReference type="AlphaFoldDB" id="A0A2R5G8X6"/>
<accession>A0A2R5G8X6</accession>
<reference evidence="2 3" key="1">
    <citation type="submission" date="2017-12" db="EMBL/GenBank/DDBJ databases">
        <title>Sequencing, de novo assembly and annotation of complete genome of a new Thraustochytrid species, strain FCC1311.</title>
        <authorList>
            <person name="Sedici K."/>
            <person name="Godart F."/>
            <person name="Aiese Cigliano R."/>
            <person name="Sanseverino W."/>
            <person name="Barakat M."/>
            <person name="Ortet P."/>
            <person name="Marechal E."/>
            <person name="Cagnac O."/>
            <person name="Amato A."/>
        </authorList>
    </citation>
    <scope>NUCLEOTIDE SEQUENCE [LARGE SCALE GENOMIC DNA]</scope>
</reference>
<evidence type="ECO:0000256" key="1">
    <source>
        <dbReference type="SAM" id="Coils"/>
    </source>
</evidence>
<organism evidence="2 3">
    <name type="scientific">Hondaea fermentalgiana</name>
    <dbReference type="NCBI Taxonomy" id="2315210"/>
    <lineage>
        <taxon>Eukaryota</taxon>
        <taxon>Sar</taxon>
        <taxon>Stramenopiles</taxon>
        <taxon>Bigyra</taxon>
        <taxon>Labyrinthulomycetes</taxon>
        <taxon>Thraustochytrida</taxon>
        <taxon>Thraustochytriidae</taxon>
        <taxon>Hondaea</taxon>
    </lineage>
</organism>
<comment type="caution">
    <text evidence="2">The sequence shown here is derived from an EMBL/GenBank/DDBJ whole genome shotgun (WGS) entry which is preliminary data.</text>
</comment>
<dbReference type="InParanoid" id="A0A2R5G8X6"/>
<keyword evidence="1" id="KW-0175">Coiled coil</keyword>
<evidence type="ECO:0000313" key="2">
    <source>
        <dbReference type="EMBL" id="GBG24511.1"/>
    </source>
</evidence>
<dbReference type="Proteomes" id="UP000241890">
    <property type="component" value="Unassembled WGS sequence"/>
</dbReference>
<sequence length="194" mass="22522">MWDLQNRCETLTRKRQELSLFVSKKLPKESKMLQREEEQKNALVAEAEARVASLEAEFAELERQERRGENLTALAIQAWYRGARHCFQPYEDPVWIVTDLETASYCRTCAKAVGEESRARTNKECTLVRNSLVATLQERLDAKEVAFRVAGEALERQRRELMIHEGFESLIRKELPAEHLFERLVLAGILEDED</sequence>